<evidence type="ECO:0000313" key="4">
    <source>
        <dbReference type="Proteomes" id="UP001157974"/>
    </source>
</evidence>
<protein>
    <submittedName>
        <fullName evidence="3">Uncharacterized protein</fullName>
    </submittedName>
</protein>
<evidence type="ECO:0000313" key="3">
    <source>
        <dbReference type="EMBL" id="KAJ8905506.1"/>
    </source>
</evidence>
<feature type="signal peptide" evidence="2">
    <location>
        <begin position="1"/>
        <end position="22"/>
    </location>
</feature>
<evidence type="ECO:0000256" key="1">
    <source>
        <dbReference type="SAM" id="MobiDB-lite"/>
    </source>
</evidence>
<dbReference type="AlphaFoldDB" id="A0AAV8UVF5"/>
<dbReference type="Proteomes" id="UP001157974">
    <property type="component" value="Unassembled WGS sequence"/>
</dbReference>
<dbReference type="EMBL" id="JAMWBK010000004">
    <property type="protein sequence ID" value="KAJ8905506.1"/>
    <property type="molecule type" value="Genomic_DNA"/>
</dbReference>
<accession>A0AAV8UVF5</accession>
<organism evidence="3 4">
    <name type="scientific">Rhodosorus marinus</name>
    <dbReference type="NCBI Taxonomy" id="101924"/>
    <lineage>
        <taxon>Eukaryota</taxon>
        <taxon>Rhodophyta</taxon>
        <taxon>Stylonematophyceae</taxon>
        <taxon>Stylonematales</taxon>
        <taxon>Stylonemataceae</taxon>
        <taxon>Rhodosorus</taxon>
    </lineage>
</organism>
<reference evidence="3 4" key="1">
    <citation type="journal article" date="2023" name="Nat. Commun.">
        <title>Origin of minicircular mitochondrial genomes in red algae.</title>
        <authorList>
            <person name="Lee Y."/>
            <person name="Cho C.H."/>
            <person name="Lee Y.M."/>
            <person name="Park S.I."/>
            <person name="Yang J.H."/>
            <person name="West J.A."/>
            <person name="Bhattacharya D."/>
            <person name="Yoon H.S."/>
        </authorList>
    </citation>
    <scope>NUCLEOTIDE SEQUENCE [LARGE SCALE GENOMIC DNA]</scope>
    <source>
        <strain evidence="3 4">CCMP1338</strain>
        <tissue evidence="3">Whole cell</tissue>
    </source>
</reference>
<name>A0AAV8UVF5_9RHOD</name>
<proteinExistence type="predicted"/>
<keyword evidence="2" id="KW-0732">Signal</keyword>
<sequence length="167" mass="18815">MKAWQVLLAIAVFAVLASPVIGTDDPDDAWEEWGETKSQKEKDRQRPKFQPKVDMRPGKKVNIDSLMGSVPKKLQLFFVKGNFANEPACNARVAQWREQLRIGAVEANISCVKAGDEITIVGRAESQRDAHNAKDFLLRFDEITSVKIDTQEFTEPLVRGDEDEDDL</sequence>
<feature type="chain" id="PRO_5043956222" evidence="2">
    <location>
        <begin position="23"/>
        <end position="167"/>
    </location>
</feature>
<feature type="region of interest" description="Disordered" evidence="1">
    <location>
        <begin position="34"/>
        <end position="53"/>
    </location>
</feature>
<keyword evidence="4" id="KW-1185">Reference proteome</keyword>
<gene>
    <name evidence="3" type="ORF">NDN08_002013</name>
</gene>
<evidence type="ECO:0000256" key="2">
    <source>
        <dbReference type="SAM" id="SignalP"/>
    </source>
</evidence>
<comment type="caution">
    <text evidence="3">The sequence shown here is derived from an EMBL/GenBank/DDBJ whole genome shotgun (WGS) entry which is preliminary data.</text>
</comment>